<evidence type="ECO:0000256" key="7">
    <source>
        <dbReference type="ARBA" id="ARBA00022813"/>
    </source>
</evidence>
<dbReference type="InterPro" id="IPR022682">
    <property type="entry name" value="Calpain_domain_III"/>
</dbReference>
<evidence type="ECO:0000313" key="13">
    <source>
        <dbReference type="EnsemblMetazoa" id="XP_031782042"/>
    </source>
</evidence>
<evidence type="ECO:0008006" key="15">
    <source>
        <dbReference type="Google" id="ProtNLM"/>
    </source>
</evidence>
<feature type="domain" description="Calpain catalytic" evidence="11">
    <location>
        <begin position="102"/>
        <end position="401"/>
    </location>
</feature>
<dbReference type="PROSITE" id="PS50203">
    <property type="entry name" value="CALPAIN_CAT"/>
    <property type="match status" value="1"/>
</dbReference>
<name>A0A7M7Q564_NASVI</name>
<dbReference type="EnsemblMetazoa" id="XM_031926182">
    <property type="protein sequence ID" value="XP_031782042"/>
    <property type="gene ID" value="LOC100119123"/>
</dbReference>
<evidence type="ECO:0000256" key="6">
    <source>
        <dbReference type="ARBA" id="ARBA00022807"/>
    </source>
</evidence>
<comment type="similarity">
    <text evidence="2">Belongs to the peptidase C2 family.</text>
</comment>
<dbReference type="InterPro" id="IPR022684">
    <property type="entry name" value="Calpain_cysteine_protease"/>
</dbReference>
<dbReference type="InterPro" id="IPR018247">
    <property type="entry name" value="EF_Hand_1_Ca_BS"/>
</dbReference>
<dbReference type="GO" id="GO:0005737">
    <property type="term" value="C:cytoplasm"/>
    <property type="evidence" value="ECO:0007669"/>
    <property type="project" value="UniProtKB-SubCell"/>
</dbReference>
<dbReference type="SMART" id="SM00720">
    <property type="entry name" value="calpain_III"/>
    <property type="match status" value="1"/>
</dbReference>
<evidence type="ECO:0000256" key="9">
    <source>
        <dbReference type="PIRSR" id="PIRSR622684-1"/>
    </source>
</evidence>
<evidence type="ECO:0000256" key="5">
    <source>
        <dbReference type="ARBA" id="ARBA00022801"/>
    </source>
</evidence>
<dbReference type="CDD" id="cd00214">
    <property type="entry name" value="Calpain_III"/>
    <property type="match status" value="1"/>
</dbReference>
<dbReference type="InterPro" id="IPR000169">
    <property type="entry name" value="Pept_cys_AS"/>
</dbReference>
<dbReference type="OrthoDB" id="424753at2759"/>
<dbReference type="InterPro" id="IPR001300">
    <property type="entry name" value="Peptidase_C2_calpain_cat"/>
</dbReference>
<dbReference type="Pfam" id="PF00648">
    <property type="entry name" value="Peptidase_C2"/>
    <property type="match status" value="1"/>
</dbReference>
<dbReference type="InterPro" id="IPR002048">
    <property type="entry name" value="EF_hand_dom"/>
</dbReference>
<dbReference type="PANTHER" id="PTHR10183:SF433">
    <property type="entry name" value="CALPAIN-A-RELATED"/>
    <property type="match status" value="1"/>
</dbReference>
<evidence type="ECO:0000256" key="8">
    <source>
        <dbReference type="ARBA" id="ARBA00022837"/>
    </source>
</evidence>
<keyword evidence="8" id="KW-0106">Calcium</keyword>
<evidence type="ECO:0000259" key="11">
    <source>
        <dbReference type="PROSITE" id="PS50203"/>
    </source>
</evidence>
<dbReference type="GO" id="GO:0004198">
    <property type="term" value="F:calcium-dependent cysteine-type endopeptidase activity"/>
    <property type="evidence" value="ECO:0007669"/>
    <property type="project" value="InterPro"/>
</dbReference>
<dbReference type="Gene3D" id="3.90.70.10">
    <property type="entry name" value="Cysteine proteinases"/>
    <property type="match status" value="1"/>
</dbReference>
<dbReference type="Pfam" id="PF13405">
    <property type="entry name" value="EF-hand_6"/>
    <property type="match status" value="1"/>
</dbReference>
<dbReference type="CDD" id="cd16196">
    <property type="entry name" value="EFh_PEF_CalpA_B"/>
    <property type="match status" value="1"/>
</dbReference>
<reference evidence="13" key="1">
    <citation type="submission" date="2021-01" db="UniProtKB">
        <authorList>
            <consortium name="EnsemblMetazoa"/>
        </authorList>
    </citation>
    <scope>IDENTIFICATION</scope>
</reference>
<dbReference type="GO" id="GO:0006508">
    <property type="term" value="P:proteolysis"/>
    <property type="evidence" value="ECO:0007669"/>
    <property type="project" value="UniProtKB-KW"/>
</dbReference>
<dbReference type="CDD" id="cd00044">
    <property type="entry name" value="CysPc"/>
    <property type="match status" value="1"/>
</dbReference>
<dbReference type="SMART" id="SM00054">
    <property type="entry name" value="EFh"/>
    <property type="match status" value="2"/>
</dbReference>
<dbReference type="InterPro" id="IPR011992">
    <property type="entry name" value="EF-hand-dom_pair"/>
</dbReference>
<dbReference type="Pfam" id="PF01067">
    <property type="entry name" value="Calpain_III"/>
    <property type="match status" value="1"/>
</dbReference>
<accession>A0A7M7Q564</accession>
<evidence type="ECO:0000256" key="10">
    <source>
        <dbReference type="PROSITE-ProRule" id="PRU00239"/>
    </source>
</evidence>
<dbReference type="GO" id="GO:0005509">
    <property type="term" value="F:calcium ion binding"/>
    <property type="evidence" value="ECO:0007669"/>
    <property type="project" value="InterPro"/>
</dbReference>
<dbReference type="PRINTS" id="PR00704">
    <property type="entry name" value="CALPAIN"/>
</dbReference>
<keyword evidence="5 10" id="KW-0378">Hydrolase</keyword>
<dbReference type="PROSITE" id="PS00139">
    <property type="entry name" value="THIOL_PROTEASE_CYS"/>
    <property type="match status" value="1"/>
</dbReference>
<dbReference type="PANTHER" id="PTHR10183">
    <property type="entry name" value="CALPAIN"/>
    <property type="match status" value="1"/>
</dbReference>
<proteinExistence type="inferred from homology"/>
<organism evidence="13 14">
    <name type="scientific">Nasonia vitripennis</name>
    <name type="common">Parasitic wasp</name>
    <dbReference type="NCBI Taxonomy" id="7425"/>
    <lineage>
        <taxon>Eukaryota</taxon>
        <taxon>Metazoa</taxon>
        <taxon>Ecdysozoa</taxon>
        <taxon>Arthropoda</taxon>
        <taxon>Hexapoda</taxon>
        <taxon>Insecta</taxon>
        <taxon>Pterygota</taxon>
        <taxon>Neoptera</taxon>
        <taxon>Endopterygota</taxon>
        <taxon>Hymenoptera</taxon>
        <taxon>Apocrita</taxon>
        <taxon>Proctotrupomorpha</taxon>
        <taxon>Chalcidoidea</taxon>
        <taxon>Pteromalidae</taxon>
        <taxon>Pteromalinae</taxon>
        <taxon>Nasonia</taxon>
    </lineage>
</organism>
<evidence type="ECO:0000256" key="4">
    <source>
        <dbReference type="ARBA" id="ARBA00022670"/>
    </source>
</evidence>
<feature type="active site" evidence="9 10">
    <location>
        <position position="157"/>
    </location>
</feature>
<dbReference type="FunFam" id="2.60.120.380:FF:000002">
    <property type="entry name" value="calpain-3 isoform X1"/>
    <property type="match status" value="1"/>
</dbReference>
<keyword evidence="3" id="KW-0963">Cytoplasm</keyword>
<dbReference type="PROSITE" id="PS00018">
    <property type="entry name" value="EF_HAND_1"/>
    <property type="match status" value="1"/>
</dbReference>
<keyword evidence="7" id="KW-0068">Autocatalytic cleavage</keyword>
<dbReference type="SMR" id="A0A7M7Q564"/>
<dbReference type="PROSITE" id="PS50222">
    <property type="entry name" value="EF_HAND_2"/>
    <property type="match status" value="1"/>
</dbReference>
<feature type="domain" description="EF-hand" evidence="12">
    <location>
        <begin position="658"/>
        <end position="693"/>
    </location>
</feature>
<evidence type="ECO:0000256" key="2">
    <source>
        <dbReference type="ARBA" id="ARBA00007623"/>
    </source>
</evidence>
<sequence>MTDYCYYYMRALRIERFGPARIDKFMRGNPQLLGLPEDEFRTSSKYRLQSRPLTGGLSGTGDVHHPAKSIFKLGERGSGIRPTGTVQDFNQLRQECLSQGKLFEDPEFPAIDSSIFYSKRPDRYIEWRRPMEIADNPQLFVEGYSRFDVQQGELGDCWLLAAVANLTLHPNLFFQIVPEDQSFEENYAGIFHFRFWQYGRWVDVVIDDRLPTYQGRLLYLRSAEDNEFWSALLEKAYAKLHGSYEALKGGTTCEAMEDFTGGVTEMYEMDETPPNLFSILLKAYERNSLMGCSVEPDPSILEAETPQGLIRGHAYSITRVKYVDIQTPNQMGRIPLLRLRNPWGNEAEWNGPWSDGSPEWRFIPDHEKEELGLTFDVDGEFWMSFQDFKKYFTRLEICNLNPDSLTEDDLNAGKKKWEMSVFEGEWVRGVTAGGCRNFLETFCHNPQYRITLEYPDEDDDKCTVIIALMQKNRRAQRRMGADCLTIGFAVYHLENPDRLPKPLDINFFKYNASVARSPSFINLREVSCRFKLPPGVYCIVPSTFDPNEEGEFLLRIFSENKNNMEENDDQVGIGEVDDRVQPEPVDRNEDKVKEFFRKLAGDDMEVDWMELKEILDYAMRKEMNNQGFSKDVCRSMVAMLDTDHSGKLGFEEFKALWNDIRNWRAVFRLYDRDGSGYLSAFELRQALNSAGYRLNNHILNILVHRYGTKEGLISFDDYIMCAVRLKTMIDIFRERDPDHTNSATFTLEEWVEKTLYS</sequence>
<dbReference type="Pfam" id="PF13833">
    <property type="entry name" value="EF-hand_8"/>
    <property type="match status" value="1"/>
</dbReference>
<evidence type="ECO:0000259" key="12">
    <source>
        <dbReference type="PROSITE" id="PS50222"/>
    </source>
</evidence>
<dbReference type="FunFam" id="1.10.238.10:FF:000241">
    <property type="entry name" value="Calpain-A, isoform C"/>
    <property type="match status" value="1"/>
</dbReference>
<dbReference type="Gene3D" id="1.10.238.10">
    <property type="entry name" value="EF-hand"/>
    <property type="match status" value="1"/>
</dbReference>
<dbReference type="SUPFAM" id="SSF47473">
    <property type="entry name" value="EF-hand"/>
    <property type="match status" value="1"/>
</dbReference>
<dbReference type="InterPro" id="IPR036213">
    <property type="entry name" value="Calpain_III_sf"/>
</dbReference>
<dbReference type="FunFam" id="3.90.70.10:FF:000001">
    <property type="entry name" value="Calpain-1 catalytic subunit"/>
    <property type="match status" value="1"/>
</dbReference>
<gene>
    <name evidence="13" type="primary">100119123</name>
</gene>
<comment type="subcellular location">
    <subcellularLocation>
        <location evidence="1">Cytoplasm</location>
    </subcellularLocation>
</comment>
<evidence type="ECO:0000313" key="14">
    <source>
        <dbReference type="Proteomes" id="UP000002358"/>
    </source>
</evidence>
<dbReference type="Proteomes" id="UP000002358">
    <property type="component" value="Chromosome 3"/>
</dbReference>
<dbReference type="InterPro" id="IPR033883">
    <property type="entry name" value="C2_III"/>
</dbReference>
<feature type="active site" evidence="9 10">
    <location>
        <position position="341"/>
    </location>
</feature>
<dbReference type="SMART" id="SM00230">
    <property type="entry name" value="CysPc"/>
    <property type="match status" value="1"/>
</dbReference>
<keyword evidence="14" id="KW-1185">Reference proteome</keyword>
<feature type="active site" evidence="9 10">
    <location>
        <position position="313"/>
    </location>
</feature>
<evidence type="ECO:0000256" key="1">
    <source>
        <dbReference type="ARBA" id="ARBA00004496"/>
    </source>
</evidence>
<dbReference type="InterPro" id="IPR038765">
    <property type="entry name" value="Papain-like_cys_pep_sf"/>
</dbReference>
<keyword evidence="6 10" id="KW-0788">Thiol protease</keyword>
<dbReference type="InterPro" id="IPR022683">
    <property type="entry name" value="Calpain_III"/>
</dbReference>
<keyword evidence="4 10" id="KW-0645">Protease</keyword>
<dbReference type="SUPFAM" id="SSF54001">
    <property type="entry name" value="Cysteine proteinases"/>
    <property type="match status" value="1"/>
</dbReference>
<dbReference type="SUPFAM" id="SSF49758">
    <property type="entry name" value="Calpain large subunit, middle domain (domain III)"/>
    <property type="match status" value="1"/>
</dbReference>
<evidence type="ECO:0000256" key="3">
    <source>
        <dbReference type="ARBA" id="ARBA00022490"/>
    </source>
</evidence>
<dbReference type="Gene3D" id="2.60.120.380">
    <property type="match status" value="1"/>
</dbReference>
<dbReference type="AlphaFoldDB" id="A0A7M7Q564"/>
<protein>
    <recommendedName>
        <fullName evidence="15">Calpain-A</fullName>
    </recommendedName>
</protein>